<evidence type="ECO:0000313" key="4">
    <source>
        <dbReference type="EMBL" id="OSM01644.1"/>
    </source>
</evidence>
<evidence type="ECO:0000313" key="5">
    <source>
        <dbReference type="Proteomes" id="UP000194003"/>
    </source>
</evidence>
<feature type="domain" description="YMGG-like Gly-zipper" evidence="3">
    <location>
        <begin position="17"/>
        <end position="63"/>
    </location>
</feature>
<dbReference type="InterPro" id="IPR016364">
    <property type="entry name" value="Surface_antigen_Rickettsia"/>
</dbReference>
<gene>
    <name evidence="4" type="ORF">MAIT1_01658</name>
</gene>
<reference evidence="4 5" key="1">
    <citation type="journal article" date="2016" name="BMC Genomics">
        <title>Combined genomic and structural analyses of a cultured magnetotactic bacterium reveals its niche adaptation to a dynamic environment.</title>
        <authorList>
            <person name="Araujo A.C."/>
            <person name="Morillo V."/>
            <person name="Cypriano J."/>
            <person name="Teixeira L.C."/>
            <person name="Leao P."/>
            <person name="Lyra S."/>
            <person name="Almeida L.G."/>
            <person name="Bazylinski D.A."/>
            <person name="Vasconcellos A.T."/>
            <person name="Abreu F."/>
            <person name="Lins U."/>
        </authorList>
    </citation>
    <scope>NUCLEOTIDE SEQUENCE [LARGE SCALE GENOMIC DNA]</scope>
    <source>
        <strain evidence="4 5">IT-1</strain>
    </source>
</reference>
<dbReference type="Proteomes" id="UP000194003">
    <property type="component" value="Unassembled WGS sequence"/>
</dbReference>
<dbReference type="STRING" id="1434232.MAIT1_01658"/>
<feature type="region of interest" description="Disordered" evidence="1">
    <location>
        <begin position="76"/>
        <end position="110"/>
    </location>
</feature>
<evidence type="ECO:0000256" key="2">
    <source>
        <dbReference type="SAM" id="SignalP"/>
    </source>
</evidence>
<dbReference type="AlphaFoldDB" id="A0A1Y2K3A7"/>
<evidence type="ECO:0000256" key="1">
    <source>
        <dbReference type="SAM" id="MobiDB-lite"/>
    </source>
</evidence>
<name>A0A1Y2K3A7_9PROT</name>
<comment type="caution">
    <text evidence="4">The sequence shown here is derived from an EMBL/GenBank/DDBJ whole genome shotgun (WGS) entry which is preliminary data.</text>
</comment>
<dbReference type="PIRSF" id="PIRSF002721">
    <property type="entry name" value="Surface_antigen_Rickettsia"/>
    <property type="match status" value="1"/>
</dbReference>
<dbReference type="EMBL" id="LVJN01000020">
    <property type="protein sequence ID" value="OSM01644.1"/>
    <property type="molecule type" value="Genomic_DNA"/>
</dbReference>
<dbReference type="Pfam" id="PF13441">
    <property type="entry name" value="Gly-zipper_YMGG"/>
    <property type="match status" value="1"/>
</dbReference>
<feature type="compositionally biased region" description="Polar residues" evidence="1">
    <location>
        <begin position="79"/>
        <end position="98"/>
    </location>
</feature>
<accession>A0A1Y2K3A7</accession>
<keyword evidence="2" id="KW-0732">Signal</keyword>
<feature type="chain" id="PRO_5011965848" evidence="2">
    <location>
        <begin position="20"/>
        <end position="144"/>
    </location>
</feature>
<evidence type="ECO:0000259" key="3">
    <source>
        <dbReference type="Pfam" id="PF13441"/>
    </source>
</evidence>
<keyword evidence="5" id="KW-1185">Reference proteome</keyword>
<sequence>MIAVAIAAPLALAGCANNAQQGAGVGALAGALAGSLTSKSKNKEQNALIGAAIGGALGYMIGNEMDKADKQRLRDVYETSPSNKTSSWVNPDSGNQYRVTPKPAVTSRSGQVCRDAEIEAVIDGRRETVVQRACRLPDGRWEAG</sequence>
<proteinExistence type="predicted"/>
<dbReference type="OrthoDB" id="5402098at2"/>
<dbReference type="InterPro" id="IPR027367">
    <property type="entry name" value="Gly-zipper_YMGG"/>
</dbReference>
<feature type="signal peptide" evidence="2">
    <location>
        <begin position="1"/>
        <end position="19"/>
    </location>
</feature>
<protein>
    <submittedName>
        <fullName evidence="4">Putative 17 kDa surface antigen</fullName>
    </submittedName>
</protein>
<organism evidence="4 5">
    <name type="scientific">Magnetofaba australis IT-1</name>
    <dbReference type="NCBI Taxonomy" id="1434232"/>
    <lineage>
        <taxon>Bacteria</taxon>
        <taxon>Pseudomonadati</taxon>
        <taxon>Pseudomonadota</taxon>
        <taxon>Magnetococcia</taxon>
        <taxon>Magnetococcales</taxon>
        <taxon>Magnetococcaceae</taxon>
        <taxon>Magnetofaba</taxon>
    </lineage>
</organism>